<feature type="domain" description="G-protein coupled receptors family 2 profile 2" evidence="7">
    <location>
        <begin position="9"/>
        <end position="182"/>
    </location>
</feature>
<sequence length="431" mass="48488">MDHFSRRQITVLEAVKCASSVASLLGSLFIIATFSFSASFRTTRTRLIFFSTWGNMLVSVAMLMQSTAFANDSTKNRSVCELQAFLLLTFSLADPFWIFCMTLNVIRIIIMRFDGRKIRSFDKWYFLAAYGIPAVAAATYVLHDQFSDNYIVGPVGLWCGITPNFLFIRVAFFFFPAWGVIVGIVLMHSFVASKIYKVKAALRRVTKPSSNPRGVHIMTEISVANTTLEADTEQLTRSLSGTTLTPTPQQPSSLVTWDPDTSRVRHSQREVGTYTTTVHGLPDAYGQSVTISAALGPIFRSTAHAAFYKRRKENNNAVKYFKTVSLLFFVLVWVWFPPSIHVIYGLVNPHHNEFSWVSFGLHLADALMVPTQGFWNAIIYAHATWSACKQLYEMIMTRLAGGRLSSQPEPAEEAFRFNTRFNLPGSTVRQV</sequence>
<evidence type="ECO:0000256" key="4">
    <source>
        <dbReference type="ARBA" id="ARBA00023136"/>
    </source>
</evidence>
<organism evidence="8 9">
    <name type="scientific">Curvularia kusanoi</name>
    <name type="common">Cochliobolus kusanoi</name>
    <dbReference type="NCBI Taxonomy" id="90978"/>
    <lineage>
        <taxon>Eukaryota</taxon>
        <taxon>Fungi</taxon>
        <taxon>Dikarya</taxon>
        <taxon>Ascomycota</taxon>
        <taxon>Pezizomycotina</taxon>
        <taxon>Dothideomycetes</taxon>
        <taxon>Pleosporomycetidae</taxon>
        <taxon>Pleosporales</taxon>
        <taxon>Pleosporineae</taxon>
        <taxon>Pleosporaceae</taxon>
        <taxon>Curvularia</taxon>
    </lineage>
</organism>
<dbReference type="GO" id="GO:0007166">
    <property type="term" value="P:cell surface receptor signaling pathway"/>
    <property type="evidence" value="ECO:0007669"/>
    <property type="project" value="InterPro"/>
</dbReference>
<dbReference type="PANTHER" id="PTHR23112:SF0">
    <property type="entry name" value="TRANSMEMBRANE PROTEIN 116"/>
    <property type="match status" value="1"/>
</dbReference>
<keyword evidence="4 6" id="KW-0472">Membrane</keyword>
<feature type="transmembrane region" description="Helical" evidence="6">
    <location>
        <begin position="166"/>
        <end position="187"/>
    </location>
</feature>
<evidence type="ECO:0000259" key="7">
    <source>
        <dbReference type="PROSITE" id="PS50261"/>
    </source>
</evidence>
<feature type="transmembrane region" description="Helical" evidence="6">
    <location>
        <begin position="47"/>
        <end position="70"/>
    </location>
</feature>
<dbReference type="PANTHER" id="PTHR23112">
    <property type="entry name" value="G PROTEIN-COUPLED RECEPTOR 157-RELATED"/>
    <property type="match status" value="1"/>
</dbReference>
<protein>
    <recommendedName>
        <fullName evidence="7">G-protein coupled receptors family 2 profile 2 domain-containing protein</fullName>
    </recommendedName>
</protein>
<evidence type="ECO:0000256" key="5">
    <source>
        <dbReference type="SAM" id="MobiDB-lite"/>
    </source>
</evidence>
<feature type="region of interest" description="Disordered" evidence="5">
    <location>
        <begin position="240"/>
        <end position="259"/>
    </location>
</feature>
<dbReference type="AlphaFoldDB" id="A0A9P4THH6"/>
<dbReference type="OrthoDB" id="18453at2759"/>
<dbReference type="GO" id="GO:0004930">
    <property type="term" value="F:G protein-coupled receptor activity"/>
    <property type="evidence" value="ECO:0007669"/>
    <property type="project" value="TreeGrafter"/>
</dbReference>
<feature type="compositionally biased region" description="Low complexity" evidence="5">
    <location>
        <begin position="240"/>
        <end position="254"/>
    </location>
</feature>
<keyword evidence="3 6" id="KW-1133">Transmembrane helix</keyword>
<evidence type="ECO:0000256" key="3">
    <source>
        <dbReference type="ARBA" id="ARBA00022989"/>
    </source>
</evidence>
<evidence type="ECO:0000256" key="2">
    <source>
        <dbReference type="ARBA" id="ARBA00022692"/>
    </source>
</evidence>
<dbReference type="PROSITE" id="PS50261">
    <property type="entry name" value="G_PROTEIN_RECEP_F2_4"/>
    <property type="match status" value="1"/>
</dbReference>
<reference evidence="8" key="1">
    <citation type="submission" date="2019-04" db="EMBL/GenBank/DDBJ databases">
        <title>Sequencing of skin fungus with MAO and IRED activity.</title>
        <authorList>
            <person name="Marsaioli A.J."/>
            <person name="Bonatto J.M.C."/>
            <person name="Reis Junior O."/>
        </authorList>
    </citation>
    <scope>NUCLEOTIDE SEQUENCE</scope>
    <source>
        <strain evidence="8">30M1</strain>
    </source>
</reference>
<dbReference type="Gene3D" id="1.20.1070.10">
    <property type="entry name" value="Rhodopsin 7-helix transmembrane proteins"/>
    <property type="match status" value="1"/>
</dbReference>
<dbReference type="EMBL" id="SWKU01000008">
    <property type="protein sequence ID" value="KAF3004094.1"/>
    <property type="molecule type" value="Genomic_DNA"/>
</dbReference>
<dbReference type="GO" id="GO:0005886">
    <property type="term" value="C:plasma membrane"/>
    <property type="evidence" value="ECO:0007669"/>
    <property type="project" value="TreeGrafter"/>
</dbReference>
<comment type="subcellular location">
    <subcellularLocation>
        <location evidence="1">Membrane</location>
        <topology evidence="1">Multi-pass membrane protein</topology>
    </subcellularLocation>
</comment>
<feature type="transmembrane region" description="Helical" evidence="6">
    <location>
        <begin position="317"/>
        <end position="336"/>
    </location>
</feature>
<dbReference type="SUPFAM" id="SSF81321">
    <property type="entry name" value="Family A G protein-coupled receptor-like"/>
    <property type="match status" value="1"/>
</dbReference>
<proteinExistence type="predicted"/>
<keyword evidence="2 6" id="KW-0812">Transmembrane</keyword>
<dbReference type="GO" id="GO:0007189">
    <property type="term" value="P:adenylate cyclase-activating G protein-coupled receptor signaling pathway"/>
    <property type="evidence" value="ECO:0007669"/>
    <property type="project" value="TreeGrafter"/>
</dbReference>
<keyword evidence="9" id="KW-1185">Reference proteome</keyword>
<evidence type="ECO:0000313" key="9">
    <source>
        <dbReference type="Proteomes" id="UP000801428"/>
    </source>
</evidence>
<accession>A0A9P4THH6</accession>
<dbReference type="Pfam" id="PF05462">
    <property type="entry name" value="Dicty_CAR"/>
    <property type="match status" value="1"/>
</dbReference>
<name>A0A9P4THH6_CURKU</name>
<gene>
    <name evidence="8" type="ORF">E8E13_003630</name>
</gene>
<evidence type="ECO:0000256" key="6">
    <source>
        <dbReference type="SAM" id="Phobius"/>
    </source>
</evidence>
<dbReference type="Proteomes" id="UP000801428">
    <property type="component" value="Unassembled WGS sequence"/>
</dbReference>
<evidence type="ECO:0000313" key="8">
    <source>
        <dbReference type="EMBL" id="KAF3004094.1"/>
    </source>
</evidence>
<evidence type="ECO:0000256" key="1">
    <source>
        <dbReference type="ARBA" id="ARBA00004141"/>
    </source>
</evidence>
<feature type="transmembrane region" description="Helical" evidence="6">
    <location>
        <begin position="124"/>
        <end position="142"/>
    </location>
</feature>
<comment type="caution">
    <text evidence="8">The sequence shown here is derived from an EMBL/GenBank/DDBJ whole genome shotgun (WGS) entry which is preliminary data.</text>
</comment>
<feature type="transmembrane region" description="Helical" evidence="6">
    <location>
        <begin position="82"/>
        <end position="103"/>
    </location>
</feature>
<feature type="transmembrane region" description="Helical" evidence="6">
    <location>
        <begin position="20"/>
        <end position="40"/>
    </location>
</feature>
<dbReference type="InterPro" id="IPR017981">
    <property type="entry name" value="GPCR_2-like_7TM"/>
</dbReference>